<evidence type="ECO:0000313" key="2">
    <source>
        <dbReference type="EMBL" id="EFX75715.1"/>
    </source>
</evidence>
<evidence type="ECO:0008006" key="4">
    <source>
        <dbReference type="Google" id="ProtNLM"/>
    </source>
</evidence>
<dbReference type="STRING" id="6669.E9GXT2"/>
<proteinExistence type="predicted"/>
<dbReference type="PANTHER" id="PTHR31196">
    <property type="entry name" value="RNA POLYMERASE II NUCLEAR LOCALIZATION PROTEIN SLC7A6OS-RELATED"/>
    <property type="match status" value="1"/>
</dbReference>
<organism evidence="2 3">
    <name type="scientific">Daphnia pulex</name>
    <name type="common">Water flea</name>
    <dbReference type="NCBI Taxonomy" id="6669"/>
    <lineage>
        <taxon>Eukaryota</taxon>
        <taxon>Metazoa</taxon>
        <taxon>Ecdysozoa</taxon>
        <taxon>Arthropoda</taxon>
        <taxon>Crustacea</taxon>
        <taxon>Branchiopoda</taxon>
        <taxon>Diplostraca</taxon>
        <taxon>Cladocera</taxon>
        <taxon>Anomopoda</taxon>
        <taxon>Daphniidae</taxon>
        <taxon>Daphnia</taxon>
    </lineage>
</organism>
<protein>
    <recommendedName>
        <fullName evidence="4">RNA polymerase II nuclear localization protein SLC7A6OS</fullName>
    </recommendedName>
</protein>
<keyword evidence="3" id="KW-1185">Reference proteome</keyword>
<reference evidence="2 3" key="1">
    <citation type="journal article" date="2011" name="Science">
        <title>The ecoresponsive genome of Daphnia pulex.</title>
        <authorList>
            <person name="Colbourne J.K."/>
            <person name="Pfrender M.E."/>
            <person name="Gilbert D."/>
            <person name="Thomas W.K."/>
            <person name="Tucker A."/>
            <person name="Oakley T.H."/>
            <person name="Tokishita S."/>
            <person name="Aerts A."/>
            <person name="Arnold G.J."/>
            <person name="Basu M.K."/>
            <person name="Bauer D.J."/>
            <person name="Caceres C.E."/>
            <person name="Carmel L."/>
            <person name="Casola C."/>
            <person name="Choi J.H."/>
            <person name="Detter J.C."/>
            <person name="Dong Q."/>
            <person name="Dusheyko S."/>
            <person name="Eads B.D."/>
            <person name="Frohlich T."/>
            <person name="Geiler-Samerotte K.A."/>
            <person name="Gerlach D."/>
            <person name="Hatcher P."/>
            <person name="Jogdeo S."/>
            <person name="Krijgsveld J."/>
            <person name="Kriventseva E.V."/>
            <person name="Kultz D."/>
            <person name="Laforsch C."/>
            <person name="Lindquist E."/>
            <person name="Lopez J."/>
            <person name="Manak J.R."/>
            <person name="Muller J."/>
            <person name="Pangilinan J."/>
            <person name="Patwardhan R.P."/>
            <person name="Pitluck S."/>
            <person name="Pritham E.J."/>
            <person name="Rechtsteiner A."/>
            <person name="Rho M."/>
            <person name="Rogozin I.B."/>
            <person name="Sakarya O."/>
            <person name="Salamov A."/>
            <person name="Schaack S."/>
            <person name="Shapiro H."/>
            <person name="Shiga Y."/>
            <person name="Skalitzky C."/>
            <person name="Smith Z."/>
            <person name="Souvorov A."/>
            <person name="Sung W."/>
            <person name="Tang Z."/>
            <person name="Tsuchiya D."/>
            <person name="Tu H."/>
            <person name="Vos H."/>
            <person name="Wang M."/>
            <person name="Wolf Y.I."/>
            <person name="Yamagata H."/>
            <person name="Yamada T."/>
            <person name="Ye Y."/>
            <person name="Shaw J.R."/>
            <person name="Andrews J."/>
            <person name="Crease T.J."/>
            <person name="Tang H."/>
            <person name="Lucas S.M."/>
            <person name="Robertson H.M."/>
            <person name="Bork P."/>
            <person name="Koonin E.V."/>
            <person name="Zdobnov E.M."/>
            <person name="Grigoriev I.V."/>
            <person name="Lynch M."/>
            <person name="Boore J.L."/>
        </authorList>
    </citation>
    <scope>NUCLEOTIDE SEQUENCE [LARGE SCALE GENOMIC DNA]</scope>
</reference>
<dbReference type="InParanoid" id="E9GXT2"/>
<name>E9GXT2_DAPPU</name>
<accession>E9GXT2</accession>
<dbReference type="FunCoup" id="E9GXT2">
    <property type="interactions" value="1235"/>
</dbReference>
<dbReference type="PANTHER" id="PTHR31196:SF2">
    <property type="entry name" value="RNA POLYMERASE II NUCLEAR LOCALIZATION PROTEIN SLC7A6OS-RELATED"/>
    <property type="match status" value="1"/>
</dbReference>
<dbReference type="HOGENOM" id="CLU_059743_0_0_1"/>
<feature type="compositionally biased region" description="Acidic residues" evidence="1">
    <location>
        <begin position="183"/>
        <end position="195"/>
    </location>
</feature>
<dbReference type="eggNOG" id="KOG4852">
    <property type="taxonomic scope" value="Eukaryota"/>
</dbReference>
<feature type="region of interest" description="Disordered" evidence="1">
    <location>
        <begin position="274"/>
        <end position="293"/>
    </location>
</feature>
<dbReference type="EMBL" id="GL732573">
    <property type="protein sequence ID" value="EFX75715.1"/>
    <property type="molecule type" value="Genomic_DNA"/>
</dbReference>
<dbReference type="OrthoDB" id="6255506at2759"/>
<dbReference type="KEGG" id="dpx:DAPPUDRAFT_226256"/>
<dbReference type="OMA" id="CNIEDDL"/>
<feature type="compositionally biased region" description="Acidic residues" evidence="1">
    <location>
        <begin position="276"/>
        <end position="293"/>
    </location>
</feature>
<dbReference type="AlphaFoldDB" id="E9GXT2"/>
<dbReference type="InterPro" id="IPR040218">
    <property type="entry name" value="SLC7A6OS"/>
</dbReference>
<evidence type="ECO:0000313" key="3">
    <source>
        <dbReference type="Proteomes" id="UP000000305"/>
    </source>
</evidence>
<dbReference type="PhylomeDB" id="E9GXT2"/>
<gene>
    <name evidence="2" type="ORF">DAPPUDRAFT_226256</name>
</gene>
<sequence>MTSIVRIKRRQSQEPAEALVLATKRIKVEGSEQAVEENIFRFCGSTENEEENLQNIAKLVEKGKLLSHRQTPKAYKSSSFQSRKEESSVAINSEKKYKVLDTFRDLDATNTMKVYDLVLEEHEKDEIATCNGIPLVVEKCEVLKENEKECVFDLYYCEGGTFDDSYIDRLMSVQPYYNSGDHEDSETDQSDDSNDENNYRNEYPDTDPDEEQGLLSHFRSDEDVIGKMSGMYLDATNELSSDDDDFIYSKDDYPRHGDAYANFKIRVMKDLQGSDYESDSDDQSDDQIVEGLD</sequence>
<dbReference type="Proteomes" id="UP000000305">
    <property type="component" value="Unassembled WGS sequence"/>
</dbReference>
<feature type="region of interest" description="Disordered" evidence="1">
    <location>
        <begin position="177"/>
        <end position="213"/>
    </location>
</feature>
<dbReference type="GO" id="GO:0032502">
    <property type="term" value="P:developmental process"/>
    <property type="evidence" value="ECO:0000318"/>
    <property type="project" value="GO_Central"/>
</dbReference>
<evidence type="ECO:0000256" key="1">
    <source>
        <dbReference type="SAM" id="MobiDB-lite"/>
    </source>
</evidence>